<name>A0A3G9G240_9CAUL</name>
<evidence type="ECO:0000313" key="2">
    <source>
        <dbReference type="Proteomes" id="UP000278756"/>
    </source>
</evidence>
<dbReference type="Proteomes" id="UP000278756">
    <property type="component" value="Chromosome 1"/>
</dbReference>
<reference evidence="2" key="1">
    <citation type="journal article" date="2017" name="Biotechnol. Biofuels">
        <title>Evaluation of environmental bacterial communities as a factor affecting the growth of duckweed Lemna minor.</title>
        <authorList>
            <person name="Ishizawa H."/>
            <person name="Kuroda M."/>
            <person name="Morikawa M."/>
            <person name="Ike M."/>
        </authorList>
    </citation>
    <scope>NUCLEOTIDE SEQUENCE [LARGE SCALE GENOMIC DNA]</scope>
    <source>
        <strain evidence="2">M6</strain>
    </source>
</reference>
<sequence>MNAHTHATGLLGVPADQVMRLPKDGDAEGWAKFNERIADQFYANARPAAADAYEFNGVDLSNPIDKAFIEDFRGTAFENGVSQKQMDGFMKWFGEANERINAQIIEQTKTERAANQAALDQAWGEKAQVYKTEIPNVVAKLAEKAGLFDPQNGETAEKVLQALNIEGDAMADNPTLMRLLAVVADMTAEPEVLPGTARTIPSGQGAMTPAQAKEALDAFMANKDKTEPFYNPAHQGHAVAKAEWQRLINAMHPSSGG</sequence>
<protein>
    <submittedName>
        <fullName evidence="1">Uncharacterized protein</fullName>
    </submittedName>
</protein>
<dbReference type="AlphaFoldDB" id="A0A3G9G240"/>
<proteinExistence type="predicted"/>
<evidence type="ECO:0000313" key="1">
    <source>
        <dbReference type="EMBL" id="BBF79915.1"/>
    </source>
</evidence>
<reference evidence="2" key="2">
    <citation type="journal article" date="2017" name="Plant Physiol. Biochem.">
        <title>Differential oxidative and antioxidative response of duckweed Lemna minor toward plant growth promoting/inhibiting bacteria.</title>
        <authorList>
            <person name="Ishizawa H."/>
            <person name="Kuroda M."/>
            <person name="Morikawa M."/>
            <person name="Ike M."/>
        </authorList>
    </citation>
    <scope>NUCLEOTIDE SEQUENCE [LARGE SCALE GENOMIC DNA]</scope>
    <source>
        <strain evidence="2">M6</strain>
    </source>
</reference>
<accession>A0A3G9G240</accession>
<gene>
    <name evidence="1" type="ORF">EM6_0492</name>
</gene>
<dbReference type="EMBL" id="AP018827">
    <property type="protein sequence ID" value="BBF79915.1"/>
    <property type="molecule type" value="Genomic_DNA"/>
</dbReference>
<organism evidence="1 2">
    <name type="scientific">Asticcacaulis excentricus</name>
    <dbReference type="NCBI Taxonomy" id="78587"/>
    <lineage>
        <taxon>Bacteria</taxon>
        <taxon>Pseudomonadati</taxon>
        <taxon>Pseudomonadota</taxon>
        <taxon>Alphaproteobacteria</taxon>
        <taxon>Caulobacterales</taxon>
        <taxon>Caulobacteraceae</taxon>
        <taxon>Asticcacaulis</taxon>
    </lineage>
</organism>